<accession>A0A409WA17</accession>
<dbReference type="AlphaFoldDB" id="A0A409WA17"/>
<keyword evidence="3" id="KW-1185">Reference proteome</keyword>
<organism evidence="2 3">
    <name type="scientific">Gymnopilus dilepis</name>
    <dbReference type="NCBI Taxonomy" id="231916"/>
    <lineage>
        <taxon>Eukaryota</taxon>
        <taxon>Fungi</taxon>
        <taxon>Dikarya</taxon>
        <taxon>Basidiomycota</taxon>
        <taxon>Agaricomycotina</taxon>
        <taxon>Agaricomycetes</taxon>
        <taxon>Agaricomycetidae</taxon>
        <taxon>Agaricales</taxon>
        <taxon>Agaricineae</taxon>
        <taxon>Hymenogastraceae</taxon>
        <taxon>Gymnopilus</taxon>
    </lineage>
</organism>
<evidence type="ECO:0000313" key="3">
    <source>
        <dbReference type="Proteomes" id="UP000284706"/>
    </source>
</evidence>
<evidence type="ECO:0000256" key="1">
    <source>
        <dbReference type="SAM" id="MobiDB-lite"/>
    </source>
</evidence>
<gene>
    <name evidence="2" type="ORF">CVT26_015154</name>
</gene>
<name>A0A409WA17_9AGAR</name>
<sequence length="324" mass="35897">MSLTLPSGVHFAIDTRQSNQAIPLSWDAGLDWYLSCSICLRFTVLQYVFASSYTRKPLKSEPPRDNYCQAAAQRRVSVILSNSRCGFYHSFSHTLQAPQGFATGRPRVTDEEQEILDGGNVSQSQQGNYIQPFTNALGIQFLPHPALLQSAHTSRGGVPPTASSLRVAPENGASNGTALRRRMTVPPSSQPINTASGSSEPELTGLPESYEPPPHWGHPKINFYCCWFDKTKVSSCGEIVEFSTLASHLLSVHEVSIMDQMGERGPVRCRWGTCSSIVVEILGHLRAHHLSDAYRAWLLWGNRMADHLAQEHIRVQSENGNREL</sequence>
<dbReference type="InParanoid" id="A0A409WA17"/>
<comment type="caution">
    <text evidence="2">The sequence shown here is derived from an EMBL/GenBank/DDBJ whole genome shotgun (WGS) entry which is preliminary data.</text>
</comment>
<evidence type="ECO:0000313" key="2">
    <source>
        <dbReference type="EMBL" id="PPQ75348.1"/>
    </source>
</evidence>
<proteinExistence type="predicted"/>
<protein>
    <submittedName>
        <fullName evidence="2">Uncharacterized protein</fullName>
    </submittedName>
</protein>
<reference evidence="2 3" key="1">
    <citation type="journal article" date="2018" name="Evol. Lett.">
        <title>Horizontal gene cluster transfer increased hallucinogenic mushroom diversity.</title>
        <authorList>
            <person name="Reynolds H.T."/>
            <person name="Vijayakumar V."/>
            <person name="Gluck-Thaler E."/>
            <person name="Korotkin H.B."/>
            <person name="Matheny P.B."/>
            <person name="Slot J.C."/>
        </authorList>
    </citation>
    <scope>NUCLEOTIDE SEQUENCE [LARGE SCALE GENOMIC DNA]</scope>
    <source>
        <strain evidence="2 3">SRW20</strain>
    </source>
</reference>
<feature type="region of interest" description="Disordered" evidence="1">
    <location>
        <begin position="150"/>
        <end position="211"/>
    </location>
</feature>
<dbReference type="Proteomes" id="UP000284706">
    <property type="component" value="Unassembled WGS sequence"/>
</dbReference>
<dbReference type="EMBL" id="NHYE01005268">
    <property type="protein sequence ID" value="PPQ75348.1"/>
    <property type="molecule type" value="Genomic_DNA"/>
</dbReference>
<feature type="compositionally biased region" description="Polar residues" evidence="1">
    <location>
        <begin position="186"/>
        <end position="201"/>
    </location>
</feature>